<reference evidence="1 2" key="1">
    <citation type="submission" date="2019-01" db="EMBL/GenBank/DDBJ databases">
        <title>Draft genome sequences of three monokaryotic isolates of the white-rot basidiomycete fungus Dichomitus squalens.</title>
        <authorList>
            <consortium name="DOE Joint Genome Institute"/>
            <person name="Lopez S.C."/>
            <person name="Andreopoulos B."/>
            <person name="Pangilinan J."/>
            <person name="Lipzen A."/>
            <person name="Riley R."/>
            <person name="Ahrendt S."/>
            <person name="Ng V."/>
            <person name="Barry K."/>
            <person name="Daum C."/>
            <person name="Grigoriev I.V."/>
            <person name="Hilden K.S."/>
            <person name="Makela M.R."/>
            <person name="de Vries R.P."/>
        </authorList>
    </citation>
    <scope>NUCLEOTIDE SEQUENCE [LARGE SCALE GENOMIC DNA]</scope>
    <source>
        <strain evidence="1 2">CBS 464.89</strain>
    </source>
</reference>
<keyword evidence="2" id="KW-1185">Reference proteome</keyword>
<evidence type="ECO:0000313" key="2">
    <source>
        <dbReference type="Proteomes" id="UP000292082"/>
    </source>
</evidence>
<dbReference type="CDD" id="cd12087">
    <property type="entry name" value="TM_EGFR-like"/>
    <property type="match status" value="1"/>
</dbReference>
<dbReference type="AlphaFoldDB" id="A0A4Q9PG80"/>
<dbReference type="Gene3D" id="2.60.120.260">
    <property type="entry name" value="Galactose-binding domain-like"/>
    <property type="match status" value="1"/>
</dbReference>
<dbReference type="EMBL" id="ML145217">
    <property type="protein sequence ID" value="TBU53335.1"/>
    <property type="molecule type" value="Genomic_DNA"/>
</dbReference>
<protein>
    <submittedName>
        <fullName evidence="1">Uncharacterized protein</fullName>
    </submittedName>
</protein>
<accession>A0A4Q9PG80</accession>
<proteinExistence type="predicted"/>
<dbReference type="Proteomes" id="UP000292082">
    <property type="component" value="Unassembled WGS sequence"/>
</dbReference>
<evidence type="ECO:0000313" key="1">
    <source>
        <dbReference type="EMBL" id="TBU53335.1"/>
    </source>
</evidence>
<name>A0A4Q9PG80_9APHY</name>
<sequence length="399" mass="42784">MDVLGAGARSSGHPTVAIRLALSTLSLFIVTTTSLLVNVTVDDTFGDPTTGFIPQYLPNEPSGTIGAWHSGNPSETDDWSTSHWTPGVLDVFEIYNQTWHDSTPQNGPAQVVVNFTGTAVYVYNVVPNTVTKTTTKTNMTFSIDGKVLDNFTHPPDETGIILYNQLVFSITELPPSPHTLVISAEGEGQSFICFDYLLYTTDADKAASETQSSKYSTSSTTASTVFVTTTMSPSSRAPLDTVLGAVFGGVIVLIGIALGVYFLLRRRSRYLSSITNPTPFNPHHESERSDYGAQDGAGPSSPMTSALTGTSTEALMNRYIHYLATRPDMPTSDAPGTSEWKGSQQESSMYGVPKARTISFDTSAAGTETVFGALETEVAALSRELSGFQMDAKGETTTR</sequence>
<gene>
    <name evidence="1" type="ORF">BD310DRAFT_938261</name>
</gene>
<organism evidence="1 2">
    <name type="scientific">Dichomitus squalens</name>
    <dbReference type="NCBI Taxonomy" id="114155"/>
    <lineage>
        <taxon>Eukaryota</taxon>
        <taxon>Fungi</taxon>
        <taxon>Dikarya</taxon>
        <taxon>Basidiomycota</taxon>
        <taxon>Agaricomycotina</taxon>
        <taxon>Agaricomycetes</taxon>
        <taxon>Polyporales</taxon>
        <taxon>Polyporaceae</taxon>
        <taxon>Dichomitus</taxon>
    </lineage>
</organism>